<evidence type="ECO:0000313" key="2">
    <source>
        <dbReference type="Proteomes" id="UP000184036"/>
    </source>
</evidence>
<gene>
    <name evidence="1" type="ORF">SAMN05444396_102187</name>
</gene>
<dbReference type="InterPro" id="IPR026265">
    <property type="entry name" value="LptC"/>
</dbReference>
<dbReference type="STRING" id="271157.SAMN05444396_102187"/>
<dbReference type="GO" id="GO:0015221">
    <property type="term" value="F:lipopolysaccharide transmembrane transporter activity"/>
    <property type="evidence" value="ECO:0007669"/>
    <property type="project" value="InterPro"/>
</dbReference>
<keyword evidence="2" id="KW-1185">Reference proteome</keyword>
<dbReference type="Proteomes" id="UP000184036">
    <property type="component" value="Unassembled WGS sequence"/>
</dbReference>
<accession>A0A1M5F749</accession>
<reference evidence="2" key="1">
    <citation type="submission" date="2016-11" db="EMBL/GenBank/DDBJ databases">
        <authorList>
            <person name="Varghese N."/>
            <person name="Submissions S."/>
        </authorList>
    </citation>
    <scope>NUCLEOTIDE SEQUENCE [LARGE SCALE GENOMIC DNA]</scope>
    <source>
        <strain evidence="2">DSM 19741</strain>
    </source>
</reference>
<protein>
    <submittedName>
        <fullName evidence="1">LPS export ABC transporter protein LptC</fullName>
    </submittedName>
</protein>
<name>A0A1M5F749_9FLAO</name>
<dbReference type="NCBIfam" id="TIGR04409">
    <property type="entry name" value="LptC_YrbK"/>
    <property type="match status" value="1"/>
</dbReference>
<dbReference type="AlphaFoldDB" id="A0A1M5F749"/>
<dbReference type="Gene3D" id="2.60.450.10">
    <property type="entry name" value="Lipopolysaccharide (LPS) transport protein A like domain"/>
    <property type="match status" value="1"/>
</dbReference>
<dbReference type="EMBL" id="FQWE01000002">
    <property type="protein sequence ID" value="SHF87430.1"/>
    <property type="molecule type" value="Genomic_DNA"/>
</dbReference>
<dbReference type="Pfam" id="PF06835">
    <property type="entry name" value="LptC"/>
    <property type="match status" value="1"/>
</dbReference>
<proteinExistence type="predicted"/>
<dbReference type="InterPro" id="IPR010664">
    <property type="entry name" value="LipoPS_assembly_LptC-rel"/>
</dbReference>
<sequence length="188" mass="21436">MLSMTLLKKNNLKWIVTAIAVTLFFSCESNFKDIQKSNISEFFPSSDADMVNLKYTDSGRITAVLVSAKMLDYASVSYPFTEFPKGIDVTLYDKKGKKTYIKANYAISYKGTTIIDLQGKVKIFTEEGQKLETEQLYFDQKNQWFFTERRFKLSGPKGISNGQGIDFSKDFKIINSQKITGEVETNDK</sequence>
<dbReference type="GO" id="GO:0005886">
    <property type="term" value="C:plasma membrane"/>
    <property type="evidence" value="ECO:0007669"/>
    <property type="project" value="InterPro"/>
</dbReference>
<organism evidence="1 2">
    <name type="scientific">Flavobacterium segetis</name>
    <dbReference type="NCBI Taxonomy" id="271157"/>
    <lineage>
        <taxon>Bacteria</taxon>
        <taxon>Pseudomonadati</taxon>
        <taxon>Bacteroidota</taxon>
        <taxon>Flavobacteriia</taxon>
        <taxon>Flavobacteriales</taxon>
        <taxon>Flavobacteriaceae</taxon>
        <taxon>Flavobacterium</taxon>
    </lineage>
</organism>
<evidence type="ECO:0000313" key="1">
    <source>
        <dbReference type="EMBL" id="SHF87430.1"/>
    </source>
</evidence>